<reference evidence="2 3" key="1">
    <citation type="journal article" date="2014" name="Genome Announc.">
        <title>Draft Genome Sequence of the Haloacid-Degrading Burkholderia caribensis Strain MBA4.</title>
        <authorList>
            <person name="Pan Y."/>
            <person name="Kong K.F."/>
            <person name="Tsang J.S."/>
        </authorList>
    </citation>
    <scope>NUCLEOTIDE SEQUENCE [LARGE SCALE GENOMIC DNA]</scope>
    <source>
        <strain evidence="2 3">MBA4</strain>
        <plasmid evidence="3">Plasmid</plasmid>
    </source>
</reference>
<name>A0A0P0RQX2_9BURK</name>
<dbReference type="Proteomes" id="UP000019146">
    <property type="component" value="Plasmid unnamed"/>
</dbReference>
<evidence type="ECO:0000313" key="3">
    <source>
        <dbReference type="Proteomes" id="UP000019146"/>
    </source>
</evidence>
<keyword evidence="2" id="KW-0614">Plasmid</keyword>
<gene>
    <name evidence="2" type="ORF">K788_0001811</name>
</gene>
<accession>A0A0P0RQX2</accession>
<dbReference type="AlphaFoldDB" id="A0A0P0RQX2"/>
<feature type="domain" description="DUF6603" evidence="1">
    <location>
        <begin position="413"/>
        <end position="969"/>
    </location>
</feature>
<evidence type="ECO:0000313" key="2">
    <source>
        <dbReference type="EMBL" id="ALL71390.1"/>
    </source>
</evidence>
<dbReference type="RefSeq" id="WP_035992377.1">
    <property type="nucleotide sequence ID" value="NZ_CP012748.1"/>
</dbReference>
<dbReference type="KEGG" id="bcai:K788_0001811"/>
<protein>
    <recommendedName>
        <fullName evidence="1">DUF6603 domain-containing protein</fullName>
    </recommendedName>
</protein>
<evidence type="ECO:0000259" key="1">
    <source>
        <dbReference type="Pfam" id="PF20248"/>
    </source>
</evidence>
<geneLocation type="plasmid" evidence="3"/>
<dbReference type="Pfam" id="PF20248">
    <property type="entry name" value="DUF6603"/>
    <property type="match status" value="1"/>
</dbReference>
<dbReference type="EMBL" id="CP012748">
    <property type="protein sequence ID" value="ALL71390.1"/>
    <property type="molecule type" value="Genomic_DNA"/>
</dbReference>
<sequence length="1098" mass="114408">MSNDAGTLEVLIGELTLLLSPLADLTPQRSHLVLRELGVAITPQQATTLATTCGQITSAIGALIEMGPTLEASVGDQQISVNSLAMSQIQELISGISSFAIAVDALQLPGVTPDDIAALPKRLLGWLIATYLGRSPGVNEFLQIAGILTRTDHNLDSHDPAKQFYTTNSFDFGRIGEWLSNPAGQFAQLYDWGKPTFGPKLLALVDEIVGMLGVPTLYDPTAANAVLDLLFAQLAVHQGAGSERGLEVLLRDGVGKGSFEVGATNFTLTLSTDFEVPGGTALVITPSGMSVSLPDATQPSGKMSVDLVYRRLSARLPLLSMAGGQISVEEVSVTSGLDVRPVGGTLTTAYSVGIAFTGGKVVIDAGAASELLAGLLGVDKVESNFDLALDYSLDRGLRFGANTHLQKRLASDISLGPVTIDALNIDVGIEGGKIPLGVLADLRASVGPLSVMATGLGFVTNLSFPPQSNGNLGPLDIVVGFKAPTGIGLSLDAGPVSGGGFLLLDPAGNRYGGVLQLKLLAVSVTAFGLYELTSAGRASFVAVLGIRFNPGFQLSFGFALQGVGGLVGINRQANVDVLRERLASGASGDVLFCDDPLHKAASLLGDLSMFFPTAPSGFLVGPTLQISWLAPLVRLDVGIVLQFPGPSKILLLGSLRSMIGVDESLALLYVRMDFMGSVDTGAQLIAFDAQLVNSHALGILHLTGGTALRIGYGSPPYSVLTIGGFHPRFDPAPLHLPAIPRVGASLDASFIARVYLRLEMYLALTSNTLQTGAHVQAGMELGPLSASGHFDFDALVQFRPFWFEADFSAGFAVEAFDISFASVDIDGHISGPGPIVIHAGGRVKRLGIKVSGSATFELGDNNKDAPPAVPSVVQALKDELNRSSNLRAAGEDRGVILATGRPATGGVIVLPRGQLIWEQKRVPLKTIIQRFEGVALAGAAHELHVTPASGWTASDEQDWFACGSFAALDLKASQTLNNTTFQQLPSGVQVGVGADKLGANVAYTPSMSLVKKPAIRLGVFAAGAYMSLELTTALRNRGTMSPIDAGLPAVSVSPETFDVHGVNGAATHADQSPFQAFQLSRQKAGSVAVPSADVTVTL</sequence>
<proteinExistence type="predicted"/>
<dbReference type="InterPro" id="IPR046538">
    <property type="entry name" value="DUF6603"/>
</dbReference>
<dbReference type="GeneID" id="69974761"/>
<organism evidence="2 3">
    <name type="scientific">Paraburkholderia caribensis MBA4</name>
    <dbReference type="NCBI Taxonomy" id="1323664"/>
    <lineage>
        <taxon>Bacteria</taxon>
        <taxon>Pseudomonadati</taxon>
        <taxon>Pseudomonadota</taxon>
        <taxon>Betaproteobacteria</taxon>
        <taxon>Burkholderiales</taxon>
        <taxon>Burkholderiaceae</taxon>
        <taxon>Paraburkholderia</taxon>
    </lineage>
</organism>